<evidence type="ECO:0000313" key="2">
    <source>
        <dbReference type="EMBL" id="KEF54031.1"/>
    </source>
</evidence>
<dbReference type="EMBL" id="AMGV01000011">
    <property type="protein sequence ID" value="KEF54031.1"/>
    <property type="molecule type" value="Genomic_DNA"/>
</dbReference>
<dbReference type="Pfam" id="PF00107">
    <property type="entry name" value="ADH_zinc_N"/>
    <property type="match status" value="1"/>
</dbReference>
<comment type="caution">
    <text evidence="2">The sequence shown here is derived from an EMBL/GenBank/DDBJ whole genome shotgun (WGS) entry which is preliminary data.</text>
</comment>
<dbReference type="InterPro" id="IPR013149">
    <property type="entry name" value="ADH-like_C"/>
</dbReference>
<dbReference type="AlphaFoldDB" id="A0A072P2E1"/>
<dbReference type="OrthoDB" id="3509362at2759"/>
<dbReference type="Gene3D" id="3.40.50.720">
    <property type="entry name" value="NAD(P)-binding Rossmann-like Domain"/>
    <property type="match status" value="1"/>
</dbReference>
<dbReference type="PANTHER" id="PTHR45033:SF2">
    <property type="entry name" value="ZINC-TYPE ALCOHOL DEHYDROGENASE-LIKE PROTEIN C1773.06C"/>
    <property type="match status" value="1"/>
</dbReference>
<protein>
    <recommendedName>
        <fullName evidence="1">Enoyl reductase (ER) domain-containing protein</fullName>
    </recommendedName>
</protein>
<proteinExistence type="predicted"/>
<keyword evidence="3" id="KW-1185">Reference proteome</keyword>
<dbReference type="HOGENOM" id="CLU_026673_3_4_1"/>
<dbReference type="GeneID" id="25284734"/>
<dbReference type="InterPro" id="IPR013154">
    <property type="entry name" value="ADH-like_N"/>
</dbReference>
<dbReference type="Proteomes" id="UP000027920">
    <property type="component" value="Unassembled WGS sequence"/>
</dbReference>
<reference evidence="2 3" key="1">
    <citation type="submission" date="2013-03" db="EMBL/GenBank/DDBJ databases">
        <title>The Genome Sequence of Exophiala aquamarina CBS 119918.</title>
        <authorList>
            <consortium name="The Broad Institute Genomics Platform"/>
            <person name="Cuomo C."/>
            <person name="de Hoog S."/>
            <person name="Gorbushina A."/>
            <person name="Walker B."/>
            <person name="Young S.K."/>
            <person name="Zeng Q."/>
            <person name="Gargeya S."/>
            <person name="Fitzgerald M."/>
            <person name="Haas B."/>
            <person name="Abouelleil A."/>
            <person name="Allen A.W."/>
            <person name="Alvarado L."/>
            <person name="Arachchi H.M."/>
            <person name="Berlin A.M."/>
            <person name="Chapman S.B."/>
            <person name="Gainer-Dewar J."/>
            <person name="Goldberg J."/>
            <person name="Griggs A."/>
            <person name="Gujja S."/>
            <person name="Hansen M."/>
            <person name="Howarth C."/>
            <person name="Imamovic A."/>
            <person name="Ireland A."/>
            <person name="Larimer J."/>
            <person name="McCowan C."/>
            <person name="Murphy C."/>
            <person name="Pearson M."/>
            <person name="Poon T.W."/>
            <person name="Priest M."/>
            <person name="Roberts A."/>
            <person name="Saif S."/>
            <person name="Shea T."/>
            <person name="Sisk P."/>
            <person name="Sykes S."/>
            <person name="Wortman J."/>
            <person name="Nusbaum C."/>
            <person name="Birren B."/>
        </authorList>
    </citation>
    <scope>NUCLEOTIDE SEQUENCE [LARGE SCALE GENOMIC DNA]</scope>
    <source>
        <strain evidence="2 3">CBS 119918</strain>
    </source>
</reference>
<dbReference type="InterPro" id="IPR020843">
    <property type="entry name" value="ER"/>
</dbReference>
<dbReference type="InterPro" id="IPR011032">
    <property type="entry name" value="GroES-like_sf"/>
</dbReference>
<dbReference type="RefSeq" id="XP_013256621.1">
    <property type="nucleotide sequence ID" value="XM_013401167.1"/>
</dbReference>
<dbReference type="SUPFAM" id="SSF50129">
    <property type="entry name" value="GroES-like"/>
    <property type="match status" value="1"/>
</dbReference>
<gene>
    <name evidence="2" type="ORF">A1O9_09826</name>
</gene>
<dbReference type="SMART" id="SM00829">
    <property type="entry name" value="PKS_ER"/>
    <property type="match status" value="1"/>
</dbReference>
<feature type="domain" description="Enoyl reductase (ER)" evidence="1">
    <location>
        <begin position="13"/>
        <end position="333"/>
    </location>
</feature>
<dbReference type="CDD" id="cd08276">
    <property type="entry name" value="MDR7"/>
    <property type="match status" value="1"/>
</dbReference>
<sequence>MATQIVYRLVLRGGFDGLQPIQEPVPHAGKYEILVRFRSAALNFRDIAIAKDTFPLPVKENVVPCSDMSGEVVQLSEEVRNFSIGDRVIAPVSLVVLYGPVKDEDNSLGGSVDGVLRQYLVLPAHATVKLPQSSHSFSEWAASVTTAYTVWNAFYGCLSLKPGQTVLLLDSTPILIFAAGTGGVSLTGLIFAKAAGATAIITSSSDEKLDYVKKKYGVDHTINYKTRPQWAMEVNRITHGEGVDNVLEVGEVGTVEQSIDSVAWGGVTSVIGFLSSLDDEKMPNGAFQTLAKGAILRVSWQGPNSSLRTLSSLLEHRISRYQWKRHSPSTRRE</sequence>
<name>A0A072P2E1_9EURO</name>
<dbReference type="GO" id="GO:0016491">
    <property type="term" value="F:oxidoreductase activity"/>
    <property type="evidence" value="ECO:0007669"/>
    <property type="project" value="InterPro"/>
</dbReference>
<dbReference type="Pfam" id="PF08240">
    <property type="entry name" value="ADH_N"/>
    <property type="match status" value="1"/>
</dbReference>
<dbReference type="InterPro" id="IPR036291">
    <property type="entry name" value="NAD(P)-bd_dom_sf"/>
</dbReference>
<dbReference type="InterPro" id="IPR052711">
    <property type="entry name" value="Zinc_ADH-like"/>
</dbReference>
<dbReference type="VEuPathDB" id="FungiDB:A1O9_09826"/>
<dbReference type="Gene3D" id="3.90.180.10">
    <property type="entry name" value="Medium-chain alcohol dehydrogenases, catalytic domain"/>
    <property type="match status" value="1"/>
</dbReference>
<dbReference type="PANTHER" id="PTHR45033">
    <property type="match status" value="1"/>
</dbReference>
<organism evidence="2 3">
    <name type="scientific">Exophiala aquamarina CBS 119918</name>
    <dbReference type="NCBI Taxonomy" id="1182545"/>
    <lineage>
        <taxon>Eukaryota</taxon>
        <taxon>Fungi</taxon>
        <taxon>Dikarya</taxon>
        <taxon>Ascomycota</taxon>
        <taxon>Pezizomycotina</taxon>
        <taxon>Eurotiomycetes</taxon>
        <taxon>Chaetothyriomycetidae</taxon>
        <taxon>Chaetothyriales</taxon>
        <taxon>Herpotrichiellaceae</taxon>
        <taxon>Exophiala</taxon>
    </lineage>
</organism>
<dbReference type="STRING" id="1182545.A0A072P2E1"/>
<dbReference type="SUPFAM" id="SSF51735">
    <property type="entry name" value="NAD(P)-binding Rossmann-fold domains"/>
    <property type="match status" value="1"/>
</dbReference>
<accession>A0A072P2E1</accession>
<evidence type="ECO:0000259" key="1">
    <source>
        <dbReference type="SMART" id="SM00829"/>
    </source>
</evidence>
<evidence type="ECO:0000313" key="3">
    <source>
        <dbReference type="Proteomes" id="UP000027920"/>
    </source>
</evidence>